<dbReference type="PRINTS" id="PR00956">
    <property type="entry name" value="FLGMOTORFLIN"/>
</dbReference>
<dbReference type="EMBL" id="LN483070">
    <property type="protein sequence ID" value="CEA06610.1"/>
    <property type="molecule type" value="Genomic_DNA"/>
</dbReference>
<organism evidence="8">
    <name type="scientific">Arthrobacter saudimassiliensis</name>
    <dbReference type="NCBI Taxonomy" id="1461584"/>
    <lineage>
        <taxon>Bacteria</taxon>
        <taxon>Bacillati</taxon>
        <taxon>Actinomycetota</taxon>
        <taxon>Actinomycetes</taxon>
        <taxon>Micrococcales</taxon>
        <taxon>Micrococcaceae</taxon>
        <taxon>Arthrobacter</taxon>
    </lineage>
</organism>
<reference evidence="8" key="1">
    <citation type="submission" date="2014-07" db="EMBL/GenBank/DDBJ databases">
        <authorList>
            <person name="Urmite Genomes Urmite Genomes"/>
        </authorList>
    </citation>
    <scope>NUCLEOTIDE SEQUENCE</scope>
    <source>
        <strain evidence="8">11W110_air</strain>
    </source>
</reference>
<sequence length="235" mass="23917">MSTTQAMHSEAASSLVQLLPTQFPLEAVPASGAVIPAEALQEAVTASYVGSASVDVALVLPASEPVSTLAGTDSALVSTADVLRPAIEAAVGTLGPGVLGDTRVEDAAALFAHPSTSVYELRAAAGGTAGWFAIRSREDAAAPAAAPAETSVVGKLGRISNVEMALTVEIGRTRMAVRDVLNLEPGRVIELDRSAGAPADILLNGRLIANGEIVVLDQDYAVRITKILDVAEGLA</sequence>
<dbReference type="AlphaFoldDB" id="A0A078MJZ9"/>
<keyword evidence="6" id="KW-0472">Membrane</keyword>
<dbReference type="GO" id="GO:0009425">
    <property type="term" value="C:bacterial-type flagellum basal body"/>
    <property type="evidence" value="ECO:0007669"/>
    <property type="project" value="InterPro"/>
</dbReference>
<dbReference type="InterPro" id="IPR036429">
    <property type="entry name" value="SpoA-like_sf"/>
</dbReference>
<keyword evidence="3" id="KW-1003">Cell membrane</keyword>
<dbReference type="GO" id="GO:0005886">
    <property type="term" value="C:plasma membrane"/>
    <property type="evidence" value="ECO:0007669"/>
    <property type="project" value="UniProtKB-SubCell"/>
</dbReference>
<keyword evidence="4" id="KW-0145">Chemotaxis</keyword>
<dbReference type="Gene3D" id="2.30.330.10">
    <property type="entry name" value="SpoA-like"/>
    <property type="match status" value="1"/>
</dbReference>
<dbReference type="NCBIfam" id="TIGR02480">
    <property type="entry name" value="fliN"/>
    <property type="match status" value="1"/>
</dbReference>
<evidence type="ECO:0000256" key="5">
    <source>
        <dbReference type="ARBA" id="ARBA00022779"/>
    </source>
</evidence>
<comment type="similarity">
    <text evidence="2">Belongs to the FliN/MopA/SpaO family.</text>
</comment>
<dbReference type="GO" id="GO:0071973">
    <property type="term" value="P:bacterial-type flagellum-dependent cell motility"/>
    <property type="evidence" value="ECO:0007669"/>
    <property type="project" value="InterPro"/>
</dbReference>
<feature type="domain" description="Flagellar motor switch protein FliN-like C-terminal" evidence="7">
    <location>
        <begin position="158"/>
        <end position="228"/>
    </location>
</feature>
<dbReference type="InterPro" id="IPR012826">
    <property type="entry name" value="FliN"/>
</dbReference>
<evidence type="ECO:0000313" key="8">
    <source>
        <dbReference type="EMBL" id="CEA06610.1"/>
    </source>
</evidence>
<dbReference type="GO" id="GO:0003774">
    <property type="term" value="F:cytoskeletal motor activity"/>
    <property type="evidence" value="ECO:0007669"/>
    <property type="project" value="InterPro"/>
</dbReference>
<name>A0A078MJZ9_9MICC</name>
<proteinExistence type="inferred from homology"/>
<evidence type="ECO:0000256" key="3">
    <source>
        <dbReference type="ARBA" id="ARBA00022475"/>
    </source>
</evidence>
<dbReference type="GO" id="GO:0006935">
    <property type="term" value="P:chemotaxis"/>
    <property type="evidence" value="ECO:0007669"/>
    <property type="project" value="UniProtKB-KW"/>
</dbReference>
<dbReference type="PANTHER" id="PTHR43484">
    <property type="match status" value="1"/>
</dbReference>
<protein>
    <submittedName>
        <fullName evidence="8">Flagellar motor switch protein FliN</fullName>
    </submittedName>
</protein>
<evidence type="ECO:0000256" key="2">
    <source>
        <dbReference type="ARBA" id="ARBA00009226"/>
    </source>
</evidence>
<evidence type="ECO:0000256" key="1">
    <source>
        <dbReference type="ARBA" id="ARBA00004413"/>
    </source>
</evidence>
<keyword evidence="8" id="KW-0966">Cell projection</keyword>
<dbReference type="PATRIC" id="fig|1461584.3.peg.35"/>
<keyword evidence="8" id="KW-0282">Flagellum</keyword>
<evidence type="ECO:0000256" key="6">
    <source>
        <dbReference type="ARBA" id="ARBA00023136"/>
    </source>
</evidence>
<comment type="subcellular location">
    <subcellularLocation>
        <location evidence="1">Cell membrane</location>
        <topology evidence="1">Peripheral membrane protein</topology>
        <orientation evidence="1">Cytoplasmic side</orientation>
    </subcellularLocation>
</comment>
<keyword evidence="5" id="KW-0283">Flagellar rotation</keyword>
<dbReference type="PANTHER" id="PTHR43484:SF1">
    <property type="entry name" value="FLAGELLAR MOTOR SWITCH PROTEIN FLIN"/>
    <property type="match status" value="1"/>
</dbReference>
<dbReference type="InterPro" id="IPR051469">
    <property type="entry name" value="FliN/MopA/SpaO"/>
</dbReference>
<evidence type="ECO:0000256" key="4">
    <source>
        <dbReference type="ARBA" id="ARBA00022500"/>
    </source>
</evidence>
<dbReference type="SUPFAM" id="SSF101801">
    <property type="entry name" value="Surface presentation of antigens (SPOA)"/>
    <property type="match status" value="1"/>
</dbReference>
<keyword evidence="8" id="KW-0969">Cilium</keyword>
<dbReference type="InterPro" id="IPR001172">
    <property type="entry name" value="FliN_T3SS_HrcQb"/>
</dbReference>
<gene>
    <name evidence="8" type="primary">fliN</name>
    <name evidence="8" type="ORF">BN1051_00036</name>
</gene>
<dbReference type="InterPro" id="IPR001543">
    <property type="entry name" value="FliN-like_C"/>
</dbReference>
<dbReference type="Pfam" id="PF01052">
    <property type="entry name" value="FliMN_C"/>
    <property type="match status" value="1"/>
</dbReference>
<evidence type="ECO:0000259" key="7">
    <source>
        <dbReference type="Pfam" id="PF01052"/>
    </source>
</evidence>
<accession>A0A078MJZ9</accession>